<dbReference type="Proteomes" id="UP000783686">
    <property type="component" value="Unassembled WGS sequence"/>
</dbReference>
<reference evidence="1" key="1">
    <citation type="submission" date="2020-09" db="EMBL/GenBank/DDBJ databases">
        <authorList>
            <person name="Kikuchi T."/>
        </authorList>
    </citation>
    <scope>NUCLEOTIDE SEQUENCE</scope>
    <source>
        <strain evidence="1">SH1</strain>
    </source>
</reference>
<sequence>MVRSKKRTGLLAGGVRRDGNEAICEGIACPVSLVLTPAGRASDAKFEKTGNERNERRQLRFEKSGMDTVLLRLPAIRAPPCSSRPAHRNMHTKTRNRFPALLPLAIRDGDFRLDEGHSALREL</sequence>
<dbReference type="AlphaFoldDB" id="A0A811KIR8"/>
<dbReference type="EMBL" id="CAJFDH010000003">
    <property type="protein sequence ID" value="CAD5215248.1"/>
    <property type="molecule type" value="Genomic_DNA"/>
</dbReference>
<accession>A0A811KIR8</accession>
<dbReference type="Proteomes" id="UP000614601">
    <property type="component" value="Unassembled WGS sequence"/>
</dbReference>
<evidence type="ECO:0000313" key="1">
    <source>
        <dbReference type="EMBL" id="CAD5215248.1"/>
    </source>
</evidence>
<evidence type="ECO:0000313" key="2">
    <source>
        <dbReference type="Proteomes" id="UP000614601"/>
    </source>
</evidence>
<keyword evidence="2" id="KW-1185">Reference proteome</keyword>
<proteinExistence type="predicted"/>
<organism evidence="1 2">
    <name type="scientific">Bursaphelenchus okinawaensis</name>
    <dbReference type="NCBI Taxonomy" id="465554"/>
    <lineage>
        <taxon>Eukaryota</taxon>
        <taxon>Metazoa</taxon>
        <taxon>Ecdysozoa</taxon>
        <taxon>Nematoda</taxon>
        <taxon>Chromadorea</taxon>
        <taxon>Rhabditida</taxon>
        <taxon>Tylenchina</taxon>
        <taxon>Tylenchomorpha</taxon>
        <taxon>Aphelenchoidea</taxon>
        <taxon>Aphelenchoididae</taxon>
        <taxon>Bursaphelenchus</taxon>
    </lineage>
</organism>
<dbReference type="EMBL" id="CAJFCW020000003">
    <property type="protein sequence ID" value="CAG9103753.1"/>
    <property type="molecule type" value="Genomic_DNA"/>
</dbReference>
<gene>
    <name evidence="1" type="ORF">BOKJ2_LOCUS5998</name>
</gene>
<protein>
    <submittedName>
        <fullName evidence="1">Uncharacterized protein</fullName>
    </submittedName>
</protein>
<name>A0A811KIR8_9BILA</name>
<comment type="caution">
    <text evidence="1">The sequence shown here is derived from an EMBL/GenBank/DDBJ whole genome shotgun (WGS) entry which is preliminary data.</text>
</comment>